<feature type="domain" description="WRKY" evidence="7">
    <location>
        <begin position="38"/>
        <end position="103"/>
    </location>
</feature>
<proteinExistence type="predicted"/>
<keyword evidence="3" id="KW-0805">Transcription regulation</keyword>
<dbReference type="PROSITE" id="PS50811">
    <property type="entry name" value="WRKY"/>
    <property type="match status" value="1"/>
</dbReference>
<reference evidence="8 9" key="1">
    <citation type="submission" date="2020-08" db="EMBL/GenBank/DDBJ databases">
        <title>Plant Genome Project.</title>
        <authorList>
            <person name="Zhang R.-G."/>
        </authorList>
    </citation>
    <scope>NUCLEOTIDE SEQUENCE [LARGE SCALE GENOMIC DNA]</scope>
    <source>
        <tissue evidence="8">Rhizome</tissue>
    </source>
</reference>
<evidence type="ECO:0000256" key="2">
    <source>
        <dbReference type="ARBA" id="ARBA00022737"/>
    </source>
</evidence>
<organism evidence="8 9">
    <name type="scientific">Zingiber officinale</name>
    <name type="common">Ginger</name>
    <name type="synonym">Amomum zingiber</name>
    <dbReference type="NCBI Taxonomy" id="94328"/>
    <lineage>
        <taxon>Eukaryota</taxon>
        <taxon>Viridiplantae</taxon>
        <taxon>Streptophyta</taxon>
        <taxon>Embryophyta</taxon>
        <taxon>Tracheophyta</taxon>
        <taxon>Spermatophyta</taxon>
        <taxon>Magnoliopsida</taxon>
        <taxon>Liliopsida</taxon>
        <taxon>Zingiberales</taxon>
        <taxon>Zingiberaceae</taxon>
        <taxon>Zingiber</taxon>
    </lineage>
</organism>
<accession>A0A8J5KHG8</accession>
<evidence type="ECO:0000256" key="6">
    <source>
        <dbReference type="ARBA" id="ARBA00023242"/>
    </source>
</evidence>
<protein>
    <recommendedName>
        <fullName evidence="7">WRKY domain-containing protein</fullName>
    </recommendedName>
</protein>
<keyword evidence="4" id="KW-0238">DNA-binding</keyword>
<dbReference type="SMART" id="SM00774">
    <property type="entry name" value="WRKY"/>
    <property type="match status" value="1"/>
</dbReference>
<evidence type="ECO:0000256" key="4">
    <source>
        <dbReference type="ARBA" id="ARBA00023125"/>
    </source>
</evidence>
<evidence type="ECO:0000259" key="7">
    <source>
        <dbReference type="PROSITE" id="PS50811"/>
    </source>
</evidence>
<keyword evidence="6" id="KW-0539">Nucleus</keyword>
<dbReference type="InterPro" id="IPR044810">
    <property type="entry name" value="WRKY_plant"/>
</dbReference>
<dbReference type="SUPFAM" id="SSF118290">
    <property type="entry name" value="WRKY DNA-binding domain"/>
    <property type="match status" value="1"/>
</dbReference>
<dbReference type="FunFam" id="2.20.25.80:FF:000006">
    <property type="entry name" value="WRKY transcription factor"/>
    <property type="match status" value="1"/>
</dbReference>
<dbReference type="Pfam" id="PF03106">
    <property type="entry name" value="WRKY"/>
    <property type="match status" value="1"/>
</dbReference>
<dbReference type="AlphaFoldDB" id="A0A8J5KHG8"/>
<comment type="subcellular location">
    <subcellularLocation>
        <location evidence="1">Nucleus</location>
    </subcellularLocation>
</comment>
<evidence type="ECO:0000256" key="1">
    <source>
        <dbReference type="ARBA" id="ARBA00004123"/>
    </source>
</evidence>
<dbReference type="Gene3D" id="2.20.25.80">
    <property type="entry name" value="WRKY domain"/>
    <property type="match status" value="1"/>
</dbReference>
<sequence>MHFHFDPSLCARGMNACRLPAPEKSFGKTENKRTLLMKARGIADDGYKWRKYGQKSIKNSPNPRSYYRCTNPRCNAKKQVERSLEDPEMLLVTYEGLHLHYTSHYLLPPPQQCANKPKLRMTSIPAEARDRAMKESPALGPLILPEHKSTHIADDSMQTLLEDVTRASEGLLEDVVPLLVRKPCDPANYPHEYNLSSEEYSLSSSTPTWSPNSSYLDFDILSGIL</sequence>
<evidence type="ECO:0000313" key="8">
    <source>
        <dbReference type="EMBL" id="KAG6480192.1"/>
    </source>
</evidence>
<comment type="caution">
    <text evidence="8">The sequence shown here is derived from an EMBL/GenBank/DDBJ whole genome shotgun (WGS) entry which is preliminary data.</text>
</comment>
<dbReference type="PANTHER" id="PTHR31221">
    <property type="entry name" value="WRKY TRANSCRIPTION FACTOR PROTEIN 1-RELATED"/>
    <property type="match status" value="1"/>
</dbReference>
<evidence type="ECO:0000256" key="3">
    <source>
        <dbReference type="ARBA" id="ARBA00023015"/>
    </source>
</evidence>
<evidence type="ECO:0000256" key="5">
    <source>
        <dbReference type="ARBA" id="ARBA00023163"/>
    </source>
</evidence>
<keyword evidence="5" id="KW-0804">Transcription</keyword>
<dbReference type="PANTHER" id="PTHR31221:SF42">
    <property type="entry name" value="WRKY TRANSCRIPTION FACTOR 49-RELATED"/>
    <property type="match status" value="1"/>
</dbReference>
<dbReference type="GO" id="GO:0043565">
    <property type="term" value="F:sequence-specific DNA binding"/>
    <property type="evidence" value="ECO:0007669"/>
    <property type="project" value="InterPro"/>
</dbReference>
<gene>
    <name evidence="8" type="ORF">ZIOFF_063671</name>
</gene>
<dbReference type="GO" id="GO:0003700">
    <property type="term" value="F:DNA-binding transcription factor activity"/>
    <property type="evidence" value="ECO:0007669"/>
    <property type="project" value="InterPro"/>
</dbReference>
<dbReference type="InterPro" id="IPR036576">
    <property type="entry name" value="WRKY_dom_sf"/>
</dbReference>
<keyword evidence="9" id="KW-1185">Reference proteome</keyword>
<evidence type="ECO:0000313" key="9">
    <source>
        <dbReference type="Proteomes" id="UP000734854"/>
    </source>
</evidence>
<dbReference type="GO" id="GO:0005634">
    <property type="term" value="C:nucleus"/>
    <property type="evidence" value="ECO:0007669"/>
    <property type="project" value="UniProtKB-SubCell"/>
</dbReference>
<dbReference type="InterPro" id="IPR003657">
    <property type="entry name" value="WRKY_dom"/>
</dbReference>
<name>A0A8J5KHG8_ZINOF</name>
<keyword evidence="2" id="KW-0677">Repeat</keyword>
<dbReference type="EMBL" id="JACMSC010000017">
    <property type="protein sequence ID" value="KAG6480192.1"/>
    <property type="molecule type" value="Genomic_DNA"/>
</dbReference>
<dbReference type="Proteomes" id="UP000734854">
    <property type="component" value="Unassembled WGS sequence"/>
</dbReference>